<keyword evidence="2" id="KW-1133">Transmembrane helix</keyword>
<keyword evidence="2" id="KW-0472">Membrane</keyword>
<reference evidence="3 4" key="1">
    <citation type="submission" date="2016-01" db="EMBL/GenBank/DDBJ databases">
        <title>The new phylogeny of the genus Mycobacterium.</title>
        <authorList>
            <person name="Tarcisio F."/>
            <person name="Conor M."/>
            <person name="Antonella G."/>
            <person name="Elisabetta G."/>
            <person name="Giulia F.S."/>
            <person name="Sara T."/>
            <person name="Anna F."/>
            <person name="Clotilde B."/>
            <person name="Roberto B."/>
            <person name="Veronica D.S."/>
            <person name="Fabio R."/>
            <person name="Monica P."/>
            <person name="Olivier J."/>
            <person name="Enrico T."/>
            <person name="Nicola S."/>
        </authorList>
    </citation>
    <scope>NUCLEOTIDE SEQUENCE [LARGE SCALE GENOMIC DNA]</scope>
    <source>
        <strain evidence="3 4">DSM 44164</strain>
    </source>
</reference>
<evidence type="ECO:0000313" key="3">
    <source>
        <dbReference type="EMBL" id="ORW14800.1"/>
    </source>
</evidence>
<dbReference type="STRING" id="1782.AWC18_20555"/>
<proteinExistence type="predicted"/>
<evidence type="ECO:0000256" key="1">
    <source>
        <dbReference type="SAM" id="MobiDB-lite"/>
    </source>
</evidence>
<organism evidence="3 4">
    <name type="scientific">Mycolicibacter nonchromogenicus</name>
    <name type="common">Mycobacterium nonchromogenicum</name>
    <dbReference type="NCBI Taxonomy" id="1782"/>
    <lineage>
        <taxon>Bacteria</taxon>
        <taxon>Bacillati</taxon>
        <taxon>Actinomycetota</taxon>
        <taxon>Actinomycetes</taxon>
        <taxon>Mycobacteriales</taxon>
        <taxon>Mycobacteriaceae</taxon>
        <taxon>Mycolicibacter</taxon>
    </lineage>
</organism>
<accession>A0A1X1YUR3</accession>
<protein>
    <submittedName>
        <fullName evidence="3">Uncharacterized protein</fullName>
    </submittedName>
</protein>
<feature type="region of interest" description="Disordered" evidence="1">
    <location>
        <begin position="88"/>
        <end position="196"/>
    </location>
</feature>
<keyword evidence="2" id="KW-0812">Transmembrane</keyword>
<dbReference type="AlphaFoldDB" id="A0A1X1YUR3"/>
<sequence length="196" mass="20439">MNRSPDDPNNDPTQMAGYDYGGNGNYGEPAYSEYREATGQQPQWTEPPPPTPWYLRPAALVGLGVLTALLIALLVWGMVRLVHKEPTPTAPATTTVTSSVSTPAEEPAEEPAAPGPPQAPSDTATAENPPPPTESEPPPSTSEAPSTTTTTEPPTTSAPPTTTEEPTTTAPSTTAAPETPTTTRRPPEIVIPLPGL</sequence>
<feature type="transmembrane region" description="Helical" evidence="2">
    <location>
        <begin position="53"/>
        <end position="76"/>
    </location>
</feature>
<keyword evidence="4" id="KW-1185">Reference proteome</keyword>
<evidence type="ECO:0000313" key="4">
    <source>
        <dbReference type="Proteomes" id="UP000193108"/>
    </source>
</evidence>
<comment type="caution">
    <text evidence="3">The sequence shown here is derived from an EMBL/GenBank/DDBJ whole genome shotgun (WGS) entry which is preliminary data.</text>
</comment>
<dbReference type="RefSeq" id="WP_085139978.1">
    <property type="nucleotide sequence ID" value="NZ_LQPI01000091.1"/>
</dbReference>
<feature type="compositionally biased region" description="Low complexity" evidence="1">
    <location>
        <begin position="141"/>
        <end position="184"/>
    </location>
</feature>
<dbReference type="EMBL" id="LQPI01000091">
    <property type="protein sequence ID" value="ORW14800.1"/>
    <property type="molecule type" value="Genomic_DNA"/>
</dbReference>
<dbReference type="Proteomes" id="UP000193108">
    <property type="component" value="Unassembled WGS sequence"/>
</dbReference>
<feature type="region of interest" description="Disordered" evidence="1">
    <location>
        <begin position="1"/>
        <end position="50"/>
    </location>
</feature>
<name>A0A1X1YUR3_MYCNO</name>
<feature type="compositionally biased region" description="Pro residues" evidence="1">
    <location>
        <begin position="128"/>
        <end position="140"/>
    </location>
</feature>
<feature type="compositionally biased region" description="Low complexity" evidence="1">
    <location>
        <begin position="90"/>
        <end position="105"/>
    </location>
</feature>
<evidence type="ECO:0000256" key="2">
    <source>
        <dbReference type="SAM" id="Phobius"/>
    </source>
</evidence>
<gene>
    <name evidence="3" type="ORF">AWC18_20555</name>
</gene>